<protein>
    <submittedName>
        <fullName evidence="1">Uncharacterized protein</fullName>
    </submittedName>
</protein>
<accession>A0A1D1VI52</accession>
<sequence>MAENSILNSGLLLLRHGYDFQGPFTEFSIQKVVDMMNDVNRYAYPASQPTDPYGTAVDPEPVGSWHQTVPEFELEAMDRLNTAFQGLPSVEELTSALHLNTLTCYAMQ</sequence>
<evidence type="ECO:0000313" key="2">
    <source>
        <dbReference type="Proteomes" id="UP000186922"/>
    </source>
</evidence>
<organism evidence="1 2">
    <name type="scientific">Ramazzottius varieornatus</name>
    <name type="common">Water bear</name>
    <name type="synonym">Tardigrade</name>
    <dbReference type="NCBI Taxonomy" id="947166"/>
    <lineage>
        <taxon>Eukaryota</taxon>
        <taxon>Metazoa</taxon>
        <taxon>Ecdysozoa</taxon>
        <taxon>Tardigrada</taxon>
        <taxon>Eutardigrada</taxon>
        <taxon>Parachela</taxon>
        <taxon>Hypsibioidea</taxon>
        <taxon>Ramazzottiidae</taxon>
        <taxon>Ramazzottius</taxon>
    </lineage>
</organism>
<keyword evidence="2" id="KW-1185">Reference proteome</keyword>
<dbReference type="Proteomes" id="UP000186922">
    <property type="component" value="Unassembled WGS sequence"/>
</dbReference>
<reference evidence="1 2" key="1">
    <citation type="journal article" date="2016" name="Nat. Commun.">
        <title>Extremotolerant tardigrade genome and improved radiotolerance of human cultured cells by tardigrade-unique protein.</title>
        <authorList>
            <person name="Hashimoto T."/>
            <person name="Horikawa D.D."/>
            <person name="Saito Y."/>
            <person name="Kuwahara H."/>
            <person name="Kozuka-Hata H."/>
            <person name="Shin-I T."/>
            <person name="Minakuchi Y."/>
            <person name="Ohishi K."/>
            <person name="Motoyama A."/>
            <person name="Aizu T."/>
            <person name="Enomoto A."/>
            <person name="Kondo K."/>
            <person name="Tanaka S."/>
            <person name="Hara Y."/>
            <person name="Koshikawa S."/>
            <person name="Sagara H."/>
            <person name="Miura T."/>
            <person name="Yokobori S."/>
            <person name="Miyagawa K."/>
            <person name="Suzuki Y."/>
            <person name="Kubo T."/>
            <person name="Oyama M."/>
            <person name="Kohara Y."/>
            <person name="Fujiyama A."/>
            <person name="Arakawa K."/>
            <person name="Katayama T."/>
            <person name="Toyoda A."/>
            <person name="Kunieda T."/>
        </authorList>
    </citation>
    <scope>NUCLEOTIDE SEQUENCE [LARGE SCALE GENOMIC DNA]</scope>
    <source>
        <strain evidence="1 2">YOKOZUNA-1</strain>
    </source>
</reference>
<name>A0A1D1VI52_RAMVA</name>
<evidence type="ECO:0000313" key="1">
    <source>
        <dbReference type="EMBL" id="GAV01290.1"/>
    </source>
</evidence>
<gene>
    <name evidence="1" type="primary">RvY_12027-1</name>
    <name evidence="1" type="synonym">RvY_12027.1</name>
    <name evidence="1" type="ORF">RvY_12027</name>
</gene>
<dbReference type="AlphaFoldDB" id="A0A1D1VI52"/>
<proteinExistence type="predicted"/>
<comment type="caution">
    <text evidence="1">The sequence shown here is derived from an EMBL/GenBank/DDBJ whole genome shotgun (WGS) entry which is preliminary data.</text>
</comment>
<dbReference type="EMBL" id="BDGG01000007">
    <property type="protein sequence ID" value="GAV01290.1"/>
    <property type="molecule type" value="Genomic_DNA"/>
</dbReference>